<gene>
    <name evidence="6" type="ORF">BC936DRAFT_140589</name>
</gene>
<protein>
    <submittedName>
        <fullName evidence="6">Uncharacterized protein</fullName>
    </submittedName>
</protein>
<evidence type="ECO:0000313" key="7">
    <source>
        <dbReference type="Proteomes" id="UP000268093"/>
    </source>
</evidence>
<evidence type="ECO:0000256" key="2">
    <source>
        <dbReference type="ARBA" id="ARBA00022759"/>
    </source>
</evidence>
<evidence type="ECO:0000256" key="3">
    <source>
        <dbReference type="ARBA" id="ARBA00022801"/>
    </source>
</evidence>
<organism evidence="6 7">
    <name type="scientific">Jimgerdemannia flammicorona</name>
    <dbReference type="NCBI Taxonomy" id="994334"/>
    <lineage>
        <taxon>Eukaryota</taxon>
        <taxon>Fungi</taxon>
        <taxon>Fungi incertae sedis</taxon>
        <taxon>Mucoromycota</taxon>
        <taxon>Mucoromycotina</taxon>
        <taxon>Endogonomycetes</taxon>
        <taxon>Endogonales</taxon>
        <taxon>Endogonaceae</taxon>
        <taxon>Jimgerdemannia</taxon>
    </lineage>
</organism>
<keyword evidence="2" id="KW-0255">Endonuclease</keyword>
<dbReference type="GO" id="GO:0016787">
    <property type="term" value="F:hydrolase activity"/>
    <property type="evidence" value="ECO:0007669"/>
    <property type="project" value="UniProtKB-KW"/>
</dbReference>
<evidence type="ECO:0000259" key="5">
    <source>
        <dbReference type="Pfam" id="PF07460"/>
    </source>
</evidence>
<name>A0A433DMP7_9FUNG</name>
<feature type="domain" description="Nuclease associated modular" evidence="5">
    <location>
        <begin position="57"/>
        <end position="77"/>
    </location>
</feature>
<dbReference type="InterPro" id="IPR010896">
    <property type="entry name" value="NUMOD1"/>
</dbReference>
<dbReference type="OrthoDB" id="5381460at2759"/>
<feature type="domain" description="Nuclease-associated modular DNA-binding 1" evidence="4">
    <location>
        <begin position="93"/>
        <end position="128"/>
    </location>
</feature>
<keyword evidence="1" id="KW-0540">Nuclease</keyword>
<dbReference type="InterPro" id="IPR003611">
    <property type="entry name" value="NUMOD3"/>
</dbReference>
<accession>A0A433DMP7</accession>
<dbReference type="GO" id="GO:0004519">
    <property type="term" value="F:endonuclease activity"/>
    <property type="evidence" value="ECO:0007669"/>
    <property type="project" value="UniProtKB-KW"/>
</dbReference>
<sequence length="220" mass="24425">MTIAILKYGLAVFTFKVIEQCDKSLLFSREQHWLNWLFDLPENLRYNFSPTADSPLGVKHTPETRAKISAAKVGNTNAVGNSSAVGHISPIRKAVFVYTLEDELVQSFNSLTEASNFLGVSKVTVSRAVKLGYTIKGQYRPDKGLGKPSGMNKHGIESFTFIVVEFVEIYPDLSQEENKANLIAREQFYLDLLFTLPSESRYNNLSVAGSSRGDPPWGPG</sequence>
<keyword evidence="7" id="KW-1185">Reference proteome</keyword>
<dbReference type="Pfam" id="PF07460">
    <property type="entry name" value="NUMOD3"/>
    <property type="match status" value="1"/>
</dbReference>
<dbReference type="EMBL" id="RBNI01000174">
    <property type="protein sequence ID" value="RUP52134.1"/>
    <property type="molecule type" value="Genomic_DNA"/>
</dbReference>
<evidence type="ECO:0000313" key="6">
    <source>
        <dbReference type="EMBL" id="RUP52134.1"/>
    </source>
</evidence>
<reference evidence="6 7" key="1">
    <citation type="journal article" date="2018" name="New Phytol.">
        <title>Phylogenomics of Endogonaceae and evolution of mycorrhizas within Mucoromycota.</title>
        <authorList>
            <person name="Chang Y."/>
            <person name="Desiro A."/>
            <person name="Na H."/>
            <person name="Sandor L."/>
            <person name="Lipzen A."/>
            <person name="Clum A."/>
            <person name="Barry K."/>
            <person name="Grigoriev I.V."/>
            <person name="Martin F.M."/>
            <person name="Stajich J.E."/>
            <person name="Smith M.E."/>
            <person name="Bonito G."/>
            <person name="Spatafora J.W."/>
        </authorList>
    </citation>
    <scope>NUCLEOTIDE SEQUENCE [LARGE SCALE GENOMIC DNA]</scope>
    <source>
        <strain evidence="6 7">GMNB39</strain>
    </source>
</reference>
<dbReference type="AlphaFoldDB" id="A0A433DMP7"/>
<dbReference type="Proteomes" id="UP000268093">
    <property type="component" value="Unassembled WGS sequence"/>
</dbReference>
<evidence type="ECO:0000256" key="1">
    <source>
        <dbReference type="ARBA" id="ARBA00022722"/>
    </source>
</evidence>
<dbReference type="SUPFAM" id="SSF64496">
    <property type="entry name" value="DNA-binding domain of intron-encoded endonucleases"/>
    <property type="match status" value="1"/>
</dbReference>
<keyword evidence="3" id="KW-0378">Hydrolase</keyword>
<evidence type="ECO:0000259" key="4">
    <source>
        <dbReference type="Pfam" id="PF07453"/>
    </source>
</evidence>
<dbReference type="SMART" id="SM00497">
    <property type="entry name" value="IENR1"/>
    <property type="match status" value="1"/>
</dbReference>
<comment type="caution">
    <text evidence="6">The sequence shown here is derived from an EMBL/GenBank/DDBJ whole genome shotgun (WGS) entry which is preliminary data.</text>
</comment>
<proteinExistence type="predicted"/>
<dbReference type="InterPro" id="IPR003647">
    <property type="entry name" value="Intron_nuc_1_rpt"/>
</dbReference>
<dbReference type="Pfam" id="PF07453">
    <property type="entry name" value="NUMOD1"/>
    <property type="match status" value="1"/>
</dbReference>
<dbReference type="GO" id="GO:0003677">
    <property type="term" value="F:DNA binding"/>
    <property type="evidence" value="ECO:0007669"/>
    <property type="project" value="InterPro"/>
</dbReference>